<proteinExistence type="predicted"/>
<dbReference type="EMBL" id="CM037153">
    <property type="protein sequence ID" value="KAH7856356.1"/>
    <property type="molecule type" value="Genomic_DNA"/>
</dbReference>
<dbReference type="Proteomes" id="UP000828048">
    <property type="component" value="Chromosome 3"/>
</dbReference>
<keyword evidence="2" id="KW-1185">Reference proteome</keyword>
<evidence type="ECO:0000313" key="2">
    <source>
        <dbReference type="Proteomes" id="UP000828048"/>
    </source>
</evidence>
<comment type="caution">
    <text evidence="1">The sequence shown here is derived from an EMBL/GenBank/DDBJ whole genome shotgun (WGS) entry which is preliminary data.</text>
</comment>
<organism evidence="1 2">
    <name type="scientific">Vaccinium darrowii</name>
    <dbReference type="NCBI Taxonomy" id="229202"/>
    <lineage>
        <taxon>Eukaryota</taxon>
        <taxon>Viridiplantae</taxon>
        <taxon>Streptophyta</taxon>
        <taxon>Embryophyta</taxon>
        <taxon>Tracheophyta</taxon>
        <taxon>Spermatophyta</taxon>
        <taxon>Magnoliopsida</taxon>
        <taxon>eudicotyledons</taxon>
        <taxon>Gunneridae</taxon>
        <taxon>Pentapetalae</taxon>
        <taxon>asterids</taxon>
        <taxon>Ericales</taxon>
        <taxon>Ericaceae</taxon>
        <taxon>Vaccinioideae</taxon>
        <taxon>Vaccinieae</taxon>
        <taxon>Vaccinium</taxon>
    </lineage>
</organism>
<sequence>MTAKDLALTALASCNLVIRASYSAWLLVAWNLNLRAYLNFFPSGLCNTSPAPLAILVFDPSTSKSHGLCSSLSRSPGSGVELFFGVKVIGIVIDFPEYPSDVEVWRTSLASLLVDLLFFVEKPLTE</sequence>
<reference evidence="1 2" key="1">
    <citation type="journal article" date="2021" name="Hortic Res">
        <title>High-quality reference genome and annotation aids understanding of berry development for evergreen blueberry (Vaccinium darrowii).</title>
        <authorList>
            <person name="Yu J."/>
            <person name="Hulse-Kemp A.M."/>
            <person name="Babiker E."/>
            <person name="Staton M."/>
        </authorList>
    </citation>
    <scope>NUCLEOTIDE SEQUENCE [LARGE SCALE GENOMIC DNA]</scope>
    <source>
        <strain evidence="2">cv. NJ 8807/NJ 8810</strain>
        <tissue evidence="1">Young leaf</tissue>
    </source>
</reference>
<accession>A0ACB7YRQ6</accession>
<gene>
    <name evidence="1" type="ORF">Vadar_000545</name>
</gene>
<evidence type="ECO:0000313" key="1">
    <source>
        <dbReference type="EMBL" id="KAH7856356.1"/>
    </source>
</evidence>
<name>A0ACB7YRQ6_9ERIC</name>
<protein>
    <submittedName>
        <fullName evidence="1">Uncharacterized protein</fullName>
    </submittedName>
</protein>